<dbReference type="PROSITE" id="PS50931">
    <property type="entry name" value="HTH_LYSR"/>
    <property type="match status" value="1"/>
</dbReference>
<dbReference type="Pfam" id="PF00126">
    <property type="entry name" value="HTH_1"/>
    <property type="match status" value="1"/>
</dbReference>
<dbReference type="RefSeq" id="WP_248007640.1">
    <property type="nucleotide sequence ID" value="NZ_JAJHVV010000002.1"/>
</dbReference>
<dbReference type="InterPro" id="IPR036390">
    <property type="entry name" value="WH_DNA-bd_sf"/>
</dbReference>
<dbReference type="Proteomes" id="UP001139559">
    <property type="component" value="Unassembled WGS sequence"/>
</dbReference>
<evidence type="ECO:0000313" key="7">
    <source>
        <dbReference type="Proteomes" id="UP001139559"/>
    </source>
</evidence>
<comment type="similarity">
    <text evidence="1">Belongs to the LysR transcriptional regulatory family.</text>
</comment>
<dbReference type="InterPro" id="IPR005119">
    <property type="entry name" value="LysR_subst-bd"/>
</dbReference>
<evidence type="ECO:0000256" key="2">
    <source>
        <dbReference type="ARBA" id="ARBA00023015"/>
    </source>
</evidence>
<accession>A0A9X1XGA1</accession>
<keyword evidence="4" id="KW-0804">Transcription</keyword>
<dbReference type="PANTHER" id="PTHR30118:SF14">
    <property type="entry name" value="LYSR FAMILY TRANSCRIPTIONAL REGULATOR"/>
    <property type="match status" value="1"/>
</dbReference>
<evidence type="ECO:0000256" key="4">
    <source>
        <dbReference type="ARBA" id="ARBA00023163"/>
    </source>
</evidence>
<dbReference type="InterPro" id="IPR036388">
    <property type="entry name" value="WH-like_DNA-bd_sf"/>
</dbReference>
<evidence type="ECO:0000256" key="1">
    <source>
        <dbReference type="ARBA" id="ARBA00009437"/>
    </source>
</evidence>
<dbReference type="Pfam" id="PF03466">
    <property type="entry name" value="LysR_substrate"/>
    <property type="match status" value="1"/>
</dbReference>
<evidence type="ECO:0000259" key="5">
    <source>
        <dbReference type="PROSITE" id="PS50931"/>
    </source>
</evidence>
<dbReference type="PRINTS" id="PR00039">
    <property type="entry name" value="HTHLYSR"/>
</dbReference>
<sequence length="307" mass="35003">MAKDLFYQLDLNLLRTFLVLSQDLNMRKASERLHISQPAISQALQKLRYHFDDELFVKVHGGLQPTSFAEELTDSITPHLDGLSSAINQVHEFDPKEITQKITIAIPPIILANISAPLFLEIRRLAPNIEIELHAWSKSTQEEIINGQVLIGVHYDINVTKEIISEKLTSIEGRVLVRQEHPITKEVADVSDFSGYEHASVISRGWNDQFTLSAKILNDYGLDAKVAFRSELVSAVIEVTQQTDMLLPHSNLFPTHEYPKLRSITPTFEGKPYSLDVYSHFHKRNRKSALVQWLHSIIQQEILKKLP</sequence>
<proteinExistence type="inferred from homology"/>
<organism evidence="6 7">
    <name type="scientific">Vibrio amylolyticus</name>
    <dbReference type="NCBI Taxonomy" id="2847292"/>
    <lineage>
        <taxon>Bacteria</taxon>
        <taxon>Pseudomonadati</taxon>
        <taxon>Pseudomonadota</taxon>
        <taxon>Gammaproteobacteria</taxon>
        <taxon>Vibrionales</taxon>
        <taxon>Vibrionaceae</taxon>
        <taxon>Vibrio</taxon>
    </lineage>
</organism>
<gene>
    <name evidence="6" type="ORF">KP803_04515</name>
</gene>
<dbReference type="EMBL" id="JAJHVV010000002">
    <property type="protein sequence ID" value="MCK6262532.1"/>
    <property type="molecule type" value="Genomic_DNA"/>
</dbReference>
<dbReference type="GO" id="GO:0003677">
    <property type="term" value="F:DNA binding"/>
    <property type="evidence" value="ECO:0007669"/>
    <property type="project" value="UniProtKB-KW"/>
</dbReference>
<reference evidence="6" key="1">
    <citation type="submission" date="2021-11" db="EMBL/GenBank/DDBJ databases">
        <title>Vibrio ZSDE26 sp. nov. and Vibrio ZSDZ34 sp. nov., isolated from coastal seawater in Qingdao.</title>
        <authorList>
            <person name="Zhang P."/>
        </authorList>
    </citation>
    <scope>NUCLEOTIDE SEQUENCE</scope>
    <source>
        <strain evidence="6">ZSDE26</strain>
    </source>
</reference>
<evidence type="ECO:0000256" key="3">
    <source>
        <dbReference type="ARBA" id="ARBA00023125"/>
    </source>
</evidence>
<keyword evidence="3" id="KW-0238">DNA-binding</keyword>
<dbReference type="Gene3D" id="1.10.10.10">
    <property type="entry name" value="Winged helix-like DNA-binding domain superfamily/Winged helix DNA-binding domain"/>
    <property type="match status" value="1"/>
</dbReference>
<dbReference type="GO" id="GO:0003700">
    <property type="term" value="F:DNA-binding transcription factor activity"/>
    <property type="evidence" value="ECO:0007669"/>
    <property type="project" value="InterPro"/>
</dbReference>
<evidence type="ECO:0000313" key="6">
    <source>
        <dbReference type="EMBL" id="MCK6262532.1"/>
    </source>
</evidence>
<dbReference type="SUPFAM" id="SSF53850">
    <property type="entry name" value="Periplasmic binding protein-like II"/>
    <property type="match status" value="1"/>
</dbReference>
<feature type="domain" description="HTH lysR-type" evidence="5">
    <location>
        <begin position="9"/>
        <end position="66"/>
    </location>
</feature>
<dbReference type="InterPro" id="IPR050389">
    <property type="entry name" value="LysR-type_TF"/>
</dbReference>
<keyword evidence="2" id="KW-0805">Transcription regulation</keyword>
<dbReference type="AlphaFoldDB" id="A0A9X1XGA1"/>
<keyword evidence="7" id="KW-1185">Reference proteome</keyword>
<name>A0A9X1XGA1_9VIBR</name>
<protein>
    <submittedName>
        <fullName evidence="6">LysR family transcriptional regulator</fullName>
    </submittedName>
</protein>
<dbReference type="PANTHER" id="PTHR30118">
    <property type="entry name" value="HTH-TYPE TRANSCRIPTIONAL REGULATOR LEUO-RELATED"/>
    <property type="match status" value="1"/>
</dbReference>
<dbReference type="SUPFAM" id="SSF46785">
    <property type="entry name" value="Winged helix' DNA-binding domain"/>
    <property type="match status" value="1"/>
</dbReference>
<dbReference type="InterPro" id="IPR000847">
    <property type="entry name" value="LysR_HTH_N"/>
</dbReference>
<dbReference type="Gene3D" id="3.40.190.10">
    <property type="entry name" value="Periplasmic binding protein-like II"/>
    <property type="match status" value="2"/>
</dbReference>
<comment type="caution">
    <text evidence="6">The sequence shown here is derived from an EMBL/GenBank/DDBJ whole genome shotgun (WGS) entry which is preliminary data.</text>
</comment>